<protein>
    <submittedName>
        <fullName evidence="1">Uncharacterized protein</fullName>
    </submittedName>
</protein>
<dbReference type="Proteomes" id="UP001295444">
    <property type="component" value="Chromosome 08"/>
</dbReference>
<organism evidence="1 2">
    <name type="scientific">Pelobates cultripes</name>
    <name type="common">Western spadefoot toad</name>
    <dbReference type="NCBI Taxonomy" id="61616"/>
    <lineage>
        <taxon>Eukaryota</taxon>
        <taxon>Metazoa</taxon>
        <taxon>Chordata</taxon>
        <taxon>Craniata</taxon>
        <taxon>Vertebrata</taxon>
        <taxon>Euteleostomi</taxon>
        <taxon>Amphibia</taxon>
        <taxon>Batrachia</taxon>
        <taxon>Anura</taxon>
        <taxon>Pelobatoidea</taxon>
        <taxon>Pelobatidae</taxon>
        <taxon>Pelobates</taxon>
    </lineage>
</organism>
<keyword evidence="2" id="KW-1185">Reference proteome</keyword>
<sequence>MEDSRRWKNVKVRGLTNNIEAAESPHFFRSMLLNLFNAKQAKAMLLDGCYRRIPVSPKTTAETSRNVIICFQNGQDRLTFMTVVRNKSPYKFEDRTLTFFPDLSKATLDRRRAL</sequence>
<evidence type="ECO:0000313" key="2">
    <source>
        <dbReference type="Proteomes" id="UP001295444"/>
    </source>
</evidence>
<reference evidence="1" key="1">
    <citation type="submission" date="2022-03" db="EMBL/GenBank/DDBJ databases">
        <authorList>
            <person name="Alioto T."/>
            <person name="Alioto T."/>
            <person name="Gomez Garrido J."/>
        </authorList>
    </citation>
    <scope>NUCLEOTIDE SEQUENCE</scope>
</reference>
<gene>
    <name evidence="1" type="ORF">PECUL_23A016843</name>
</gene>
<accession>A0AAD1WKI6</accession>
<name>A0AAD1WKI6_PELCU</name>
<dbReference type="Gene3D" id="3.30.70.1820">
    <property type="entry name" value="L1 transposable element, RRM domain"/>
    <property type="match status" value="1"/>
</dbReference>
<evidence type="ECO:0000313" key="1">
    <source>
        <dbReference type="EMBL" id="CAH2311189.1"/>
    </source>
</evidence>
<dbReference type="AlphaFoldDB" id="A0AAD1WKI6"/>
<proteinExistence type="predicted"/>
<dbReference type="EMBL" id="OW240919">
    <property type="protein sequence ID" value="CAH2311189.1"/>
    <property type="molecule type" value="Genomic_DNA"/>
</dbReference>